<dbReference type="GO" id="GO:0003723">
    <property type="term" value="F:RNA binding"/>
    <property type="evidence" value="ECO:0007669"/>
    <property type="project" value="InterPro"/>
</dbReference>
<reference evidence="5" key="1">
    <citation type="submission" date="2019-12" db="EMBL/GenBank/DDBJ databases">
        <authorList>
            <person name="zhang j."/>
            <person name="sun C.M."/>
        </authorList>
    </citation>
    <scope>NUCLEOTIDE SEQUENCE</scope>
    <source>
        <strain evidence="5">NS-1</strain>
    </source>
</reference>
<dbReference type="GO" id="GO:0006396">
    <property type="term" value="P:RNA processing"/>
    <property type="evidence" value="ECO:0007669"/>
    <property type="project" value="InterPro"/>
</dbReference>
<dbReference type="KEGG" id="ifn:GM661_15820"/>
<dbReference type="Gene3D" id="3.40.1280.10">
    <property type="match status" value="1"/>
</dbReference>
<dbReference type="EMBL" id="CP046640">
    <property type="protein sequence ID" value="QTL99318.1"/>
    <property type="molecule type" value="Genomic_DNA"/>
</dbReference>
<dbReference type="GO" id="GO:0008173">
    <property type="term" value="F:RNA methyltransferase activity"/>
    <property type="evidence" value="ECO:0007669"/>
    <property type="project" value="InterPro"/>
</dbReference>
<dbReference type="InterPro" id="IPR029026">
    <property type="entry name" value="tRNA_m1G_MTases_N"/>
</dbReference>
<dbReference type="RefSeq" id="WP_230867683.1">
    <property type="nucleotide sequence ID" value="NZ_CP046640.1"/>
</dbReference>
<evidence type="ECO:0000313" key="5">
    <source>
        <dbReference type="EMBL" id="QTL99318.1"/>
    </source>
</evidence>
<proteinExistence type="inferred from homology"/>
<keyword evidence="6" id="KW-1185">Reference proteome</keyword>
<keyword evidence="3" id="KW-0808">Transferase</keyword>
<dbReference type="InterPro" id="IPR013123">
    <property type="entry name" value="SpoU_subst-bd"/>
</dbReference>
<organism evidence="5 6">
    <name type="scientific">Iocasia fonsfrigidae</name>
    <dbReference type="NCBI Taxonomy" id="2682810"/>
    <lineage>
        <taxon>Bacteria</taxon>
        <taxon>Bacillati</taxon>
        <taxon>Bacillota</taxon>
        <taxon>Clostridia</taxon>
        <taxon>Halanaerobiales</taxon>
        <taxon>Halanaerobiaceae</taxon>
        <taxon>Iocasia</taxon>
    </lineage>
</organism>
<dbReference type="PANTHER" id="PTHR46429">
    <property type="entry name" value="23S RRNA (GUANOSINE-2'-O-)-METHYLTRANSFERASE RLMB"/>
    <property type="match status" value="1"/>
</dbReference>
<dbReference type="GO" id="GO:0032259">
    <property type="term" value="P:methylation"/>
    <property type="evidence" value="ECO:0007669"/>
    <property type="project" value="UniProtKB-KW"/>
</dbReference>
<dbReference type="Pfam" id="PF08032">
    <property type="entry name" value="SpoU_sub_bind"/>
    <property type="match status" value="1"/>
</dbReference>
<evidence type="ECO:0000259" key="4">
    <source>
        <dbReference type="SMART" id="SM00967"/>
    </source>
</evidence>
<evidence type="ECO:0000313" key="6">
    <source>
        <dbReference type="Proteomes" id="UP000665020"/>
    </source>
</evidence>
<dbReference type="GO" id="GO:0005829">
    <property type="term" value="C:cytosol"/>
    <property type="evidence" value="ECO:0007669"/>
    <property type="project" value="TreeGrafter"/>
</dbReference>
<feature type="domain" description="RNA 2-O ribose methyltransferase substrate binding" evidence="4">
    <location>
        <begin position="3"/>
        <end position="78"/>
    </location>
</feature>
<dbReference type="SUPFAM" id="SSF55315">
    <property type="entry name" value="L30e-like"/>
    <property type="match status" value="1"/>
</dbReference>
<keyword evidence="2" id="KW-0489">Methyltransferase</keyword>
<dbReference type="AlphaFoldDB" id="A0A8A7KHR4"/>
<sequence>MAKIEGRNPVIEALKGNRKLDRILIKNDISGDKIDWIISQARRQGVIVERVSRNTLDKLALSHAHQGVIAIGETLTLVSVDDILKYAYQRDEQPFIIILDQIQDPHNFGSIIRTSYAAGAHGIIFQEKRAVGVTPVVAKSSAGAIEHIRLAEVTNINQTIDRLKEEGLWIAGADMQGQQAHYQADLKGKIGLVIGSEGQGLRRLTREKCDFLIKIPMLGELGSLNASVAAAIIIYEIVRQRA</sequence>
<dbReference type="SMART" id="SM00967">
    <property type="entry name" value="SpoU_sub_bind"/>
    <property type="match status" value="1"/>
</dbReference>
<dbReference type="FunFam" id="3.40.1280.10:FF:000008">
    <property type="entry name" value="Group 3 RNA methyltransferase TrmH"/>
    <property type="match status" value="1"/>
</dbReference>
<protein>
    <submittedName>
        <fullName evidence="5">23S rRNA (Guanosine(2251)-2'-O)-methyltransferase RlmB</fullName>
    </submittedName>
</protein>
<dbReference type="NCBIfam" id="TIGR00186">
    <property type="entry name" value="rRNA_methyl_3"/>
    <property type="match status" value="1"/>
</dbReference>
<evidence type="ECO:0000256" key="2">
    <source>
        <dbReference type="ARBA" id="ARBA00022603"/>
    </source>
</evidence>
<dbReference type="InterPro" id="IPR004441">
    <property type="entry name" value="rRNA_MeTrfase_TrmH"/>
</dbReference>
<dbReference type="InterPro" id="IPR029064">
    <property type="entry name" value="Ribosomal_eL30-like_sf"/>
</dbReference>
<dbReference type="CDD" id="cd18103">
    <property type="entry name" value="SpoU-like_RlmB"/>
    <property type="match status" value="1"/>
</dbReference>
<dbReference type="InterPro" id="IPR001537">
    <property type="entry name" value="SpoU_MeTrfase"/>
</dbReference>
<gene>
    <name evidence="5" type="primary">rlmB</name>
    <name evidence="5" type="ORF">GM661_15820</name>
</gene>
<dbReference type="Gene3D" id="3.30.1330.30">
    <property type="match status" value="1"/>
</dbReference>
<comment type="similarity">
    <text evidence="1">Belongs to the class IV-like SAM-binding methyltransferase superfamily. RNA methyltransferase TrmH family.</text>
</comment>
<dbReference type="Pfam" id="PF00588">
    <property type="entry name" value="SpoU_methylase"/>
    <property type="match status" value="1"/>
</dbReference>
<evidence type="ECO:0000256" key="1">
    <source>
        <dbReference type="ARBA" id="ARBA00007228"/>
    </source>
</evidence>
<name>A0A8A7KHR4_9FIRM</name>
<dbReference type="Proteomes" id="UP000665020">
    <property type="component" value="Chromosome"/>
</dbReference>
<dbReference type="PANTHER" id="PTHR46429:SF1">
    <property type="entry name" value="23S RRNA (GUANOSINE-2'-O-)-METHYLTRANSFERASE RLMB"/>
    <property type="match status" value="1"/>
</dbReference>
<dbReference type="InterPro" id="IPR029028">
    <property type="entry name" value="Alpha/beta_knot_MTases"/>
</dbReference>
<accession>A0A8A7KHR4</accession>
<dbReference type="SUPFAM" id="SSF75217">
    <property type="entry name" value="alpha/beta knot"/>
    <property type="match status" value="1"/>
</dbReference>
<evidence type="ECO:0000256" key="3">
    <source>
        <dbReference type="ARBA" id="ARBA00022679"/>
    </source>
</evidence>